<feature type="domain" description="Glycosyltransferase 2-like" evidence="1">
    <location>
        <begin position="7"/>
        <end position="131"/>
    </location>
</feature>
<reference evidence="2 3" key="1">
    <citation type="submission" date="2023-03" db="EMBL/GenBank/DDBJ databases">
        <title>Description of Hydrogenimonas sp. ISO32.</title>
        <authorList>
            <person name="Mino S."/>
            <person name="Fukazawa S."/>
            <person name="Sawabe T."/>
        </authorList>
    </citation>
    <scope>NUCLEOTIDE SEQUENCE [LARGE SCALE GENOMIC DNA]</scope>
    <source>
        <strain evidence="2 3">ISO32</strain>
    </source>
</reference>
<sequence>MRSPKITVLMPVYNAQEFLGEAIESVLNQTFGDFEFLIIDDASTDDSAEIIHSFKDTRIVYLRNEINQGVARALNRGVKVAKGDYIARMDADDICDLDRLKKQYRFMSDNPEIGLCGSAIQGFGSIEREYFYPQNGNGIKALLLFNSAFAHPSVMIKRDILQTLKYRDTLRRAQDYELWTRCVHITGCANIPEVLLYYRHHDSQISSRKKGDQQQSADMIRLSYLQSIHSDFTSEDAMILGKMARREFLPYKDVERVLEKVLRLHGGFLNEKSIGETFALQYWWTLGDNCDRGIECIREFIHYYRRNENQYIAKNKMKFFVKCILKWKSK</sequence>
<dbReference type="PANTHER" id="PTHR22916:SF3">
    <property type="entry name" value="UDP-GLCNAC:BETAGAL BETA-1,3-N-ACETYLGLUCOSAMINYLTRANSFERASE-LIKE PROTEIN 1"/>
    <property type="match status" value="1"/>
</dbReference>
<accession>A0ABN6WWB4</accession>
<proteinExistence type="predicted"/>
<protein>
    <recommendedName>
        <fullName evidence="1">Glycosyltransferase 2-like domain-containing protein</fullName>
    </recommendedName>
</protein>
<dbReference type="EMBL" id="AP027370">
    <property type="protein sequence ID" value="BDY13168.1"/>
    <property type="molecule type" value="Genomic_DNA"/>
</dbReference>
<dbReference type="Gene3D" id="3.90.550.10">
    <property type="entry name" value="Spore Coat Polysaccharide Biosynthesis Protein SpsA, Chain A"/>
    <property type="match status" value="1"/>
</dbReference>
<gene>
    <name evidence="2" type="ORF">HCR_14800</name>
</gene>
<name>A0ABN6WWB4_9BACT</name>
<keyword evidence="3" id="KW-1185">Reference proteome</keyword>
<dbReference type="Proteomes" id="UP001321445">
    <property type="component" value="Chromosome"/>
</dbReference>
<dbReference type="PANTHER" id="PTHR22916">
    <property type="entry name" value="GLYCOSYLTRANSFERASE"/>
    <property type="match status" value="1"/>
</dbReference>
<dbReference type="InterPro" id="IPR001173">
    <property type="entry name" value="Glyco_trans_2-like"/>
</dbReference>
<dbReference type="SUPFAM" id="SSF53448">
    <property type="entry name" value="Nucleotide-diphospho-sugar transferases"/>
    <property type="match status" value="1"/>
</dbReference>
<dbReference type="RefSeq" id="WP_286336137.1">
    <property type="nucleotide sequence ID" value="NZ_AP027370.1"/>
</dbReference>
<evidence type="ECO:0000259" key="1">
    <source>
        <dbReference type="Pfam" id="PF00535"/>
    </source>
</evidence>
<evidence type="ECO:0000313" key="3">
    <source>
        <dbReference type="Proteomes" id="UP001321445"/>
    </source>
</evidence>
<dbReference type="InterPro" id="IPR029044">
    <property type="entry name" value="Nucleotide-diphossugar_trans"/>
</dbReference>
<dbReference type="Pfam" id="PF00535">
    <property type="entry name" value="Glycos_transf_2"/>
    <property type="match status" value="1"/>
</dbReference>
<evidence type="ECO:0000313" key="2">
    <source>
        <dbReference type="EMBL" id="BDY13168.1"/>
    </source>
</evidence>
<organism evidence="2 3">
    <name type="scientific">Hydrogenimonas cancrithermarum</name>
    <dbReference type="NCBI Taxonomy" id="2993563"/>
    <lineage>
        <taxon>Bacteria</taxon>
        <taxon>Pseudomonadati</taxon>
        <taxon>Campylobacterota</taxon>
        <taxon>Epsilonproteobacteria</taxon>
        <taxon>Campylobacterales</taxon>
        <taxon>Hydrogenimonadaceae</taxon>
        <taxon>Hydrogenimonas</taxon>
    </lineage>
</organism>